<evidence type="ECO:0000313" key="3">
    <source>
        <dbReference type="Proteomes" id="UP001497482"/>
    </source>
</evidence>
<proteinExistence type="predicted"/>
<gene>
    <name evidence="2" type="ORF">KC01_LOCUS14887</name>
</gene>
<dbReference type="AlphaFoldDB" id="A0AAV2K9E9"/>
<dbReference type="Proteomes" id="UP001497482">
    <property type="component" value="Chromosome 16"/>
</dbReference>
<evidence type="ECO:0000256" key="1">
    <source>
        <dbReference type="SAM" id="MobiDB-lite"/>
    </source>
</evidence>
<feature type="region of interest" description="Disordered" evidence="1">
    <location>
        <begin position="49"/>
        <end position="82"/>
    </location>
</feature>
<evidence type="ECO:0000313" key="2">
    <source>
        <dbReference type="EMBL" id="CAL1584565.1"/>
    </source>
</evidence>
<reference evidence="2 3" key="1">
    <citation type="submission" date="2024-04" db="EMBL/GenBank/DDBJ databases">
        <authorList>
            <person name="Waldvogel A.-M."/>
            <person name="Schoenle A."/>
        </authorList>
    </citation>
    <scope>NUCLEOTIDE SEQUENCE [LARGE SCALE GENOMIC DNA]</scope>
</reference>
<accession>A0AAV2K9E9</accession>
<sequence length="82" mass="9676">MWWRHHQKATGVGGLLCSSDHHHHMETPVHHQILRAWPEEQMDRVTHGLFTPRPDFQSFRSKQRPELTSESLPFKSLHSETT</sequence>
<organism evidence="2 3">
    <name type="scientific">Knipowitschia caucasica</name>
    <name type="common">Caucasian dwarf goby</name>
    <name type="synonym">Pomatoschistus caucasicus</name>
    <dbReference type="NCBI Taxonomy" id="637954"/>
    <lineage>
        <taxon>Eukaryota</taxon>
        <taxon>Metazoa</taxon>
        <taxon>Chordata</taxon>
        <taxon>Craniata</taxon>
        <taxon>Vertebrata</taxon>
        <taxon>Euteleostomi</taxon>
        <taxon>Actinopterygii</taxon>
        <taxon>Neopterygii</taxon>
        <taxon>Teleostei</taxon>
        <taxon>Neoteleostei</taxon>
        <taxon>Acanthomorphata</taxon>
        <taxon>Gobiaria</taxon>
        <taxon>Gobiiformes</taxon>
        <taxon>Gobioidei</taxon>
        <taxon>Gobiidae</taxon>
        <taxon>Gobiinae</taxon>
        <taxon>Knipowitschia</taxon>
    </lineage>
</organism>
<keyword evidence="3" id="KW-1185">Reference proteome</keyword>
<protein>
    <submittedName>
        <fullName evidence="2">Uncharacterized protein</fullName>
    </submittedName>
</protein>
<dbReference type="EMBL" id="OZ035838">
    <property type="protein sequence ID" value="CAL1584565.1"/>
    <property type="molecule type" value="Genomic_DNA"/>
</dbReference>
<name>A0AAV2K9E9_KNICA</name>